<gene>
    <name evidence="1" type="ORF">BJ322DRAFT_1095145</name>
</gene>
<organism evidence="1 2">
    <name type="scientific">Thelephora terrestris</name>
    <dbReference type="NCBI Taxonomy" id="56493"/>
    <lineage>
        <taxon>Eukaryota</taxon>
        <taxon>Fungi</taxon>
        <taxon>Dikarya</taxon>
        <taxon>Basidiomycota</taxon>
        <taxon>Agaricomycotina</taxon>
        <taxon>Agaricomycetes</taxon>
        <taxon>Thelephorales</taxon>
        <taxon>Thelephoraceae</taxon>
        <taxon>Thelephora</taxon>
    </lineage>
</organism>
<name>A0A9P6L1D9_9AGAM</name>
<keyword evidence="2" id="KW-1185">Reference proteome</keyword>
<dbReference type="AlphaFoldDB" id="A0A9P6L1D9"/>
<proteinExistence type="predicted"/>
<dbReference type="OrthoDB" id="2745898at2759"/>
<accession>A0A9P6L1D9</accession>
<dbReference type="Proteomes" id="UP000736335">
    <property type="component" value="Unassembled WGS sequence"/>
</dbReference>
<evidence type="ECO:0008006" key="3">
    <source>
        <dbReference type="Google" id="ProtNLM"/>
    </source>
</evidence>
<evidence type="ECO:0000313" key="1">
    <source>
        <dbReference type="EMBL" id="KAF9777904.1"/>
    </source>
</evidence>
<reference evidence="1" key="2">
    <citation type="submission" date="2020-11" db="EMBL/GenBank/DDBJ databases">
        <authorList>
            <consortium name="DOE Joint Genome Institute"/>
            <person name="Kuo A."/>
            <person name="Miyauchi S."/>
            <person name="Kiss E."/>
            <person name="Drula E."/>
            <person name="Kohler A."/>
            <person name="Sanchez-Garcia M."/>
            <person name="Andreopoulos B."/>
            <person name="Barry K.W."/>
            <person name="Bonito G."/>
            <person name="Buee M."/>
            <person name="Carver A."/>
            <person name="Chen C."/>
            <person name="Cichocki N."/>
            <person name="Clum A."/>
            <person name="Culley D."/>
            <person name="Crous P.W."/>
            <person name="Fauchery L."/>
            <person name="Girlanda M."/>
            <person name="Hayes R."/>
            <person name="Keri Z."/>
            <person name="Labutti K."/>
            <person name="Lipzen A."/>
            <person name="Lombard V."/>
            <person name="Magnuson J."/>
            <person name="Maillard F."/>
            <person name="Morin E."/>
            <person name="Murat C."/>
            <person name="Nolan M."/>
            <person name="Ohm R."/>
            <person name="Pangilinan J."/>
            <person name="Pereira M."/>
            <person name="Perotto S."/>
            <person name="Peter M."/>
            <person name="Riley R."/>
            <person name="Sitrit Y."/>
            <person name="Stielow B."/>
            <person name="Szollosi G."/>
            <person name="Zifcakova L."/>
            <person name="Stursova M."/>
            <person name="Spatafora J.W."/>
            <person name="Tedersoo L."/>
            <person name="Vaario L.-M."/>
            <person name="Yamada A."/>
            <person name="Yan M."/>
            <person name="Wang P."/>
            <person name="Xu J."/>
            <person name="Bruns T."/>
            <person name="Baldrian P."/>
            <person name="Vilgalys R."/>
            <person name="Henrissat B."/>
            <person name="Grigoriev I.V."/>
            <person name="Hibbett D."/>
            <person name="Nagy L.G."/>
            <person name="Martin F.M."/>
        </authorList>
    </citation>
    <scope>NUCLEOTIDE SEQUENCE</scope>
    <source>
        <strain evidence="1">UH-Tt-Lm1</strain>
    </source>
</reference>
<reference evidence="1" key="1">
    <citation type="journal article" date="2020" name="Nat. Commun.">
        <title>Large-scale genome sequencing of mycorrhizal fungi provides insights into the early evolution of symbiotic traits.</title>
        <authorList>
            <person name="Miyauchi S."/>
            <person name="Kiss E."/>
            <person name="Kuo A."/>
            <person name="Drula E."/>
            <person name="Kohler A."/>
            <person name="Sanchez-Garcia M."/>
            <person name="Morin E."/>
            <person name="Andreopoulos B."/>
            <person name="Barry K.W."/>
            <person name="Bonito G."/>
            <person name="Buee M."/>
            <person name="Carver A."/>
            <person name="Chen C."/>
            <person name="Cichocki N."/>
            <person name="Clum A."/>
            <person name="Culley D."/>
            <person name="Crous P.W."/>
            <person name="Fauchery L."/>
            <person name="Girlanda M."/>
            <person name="Hayes R.D."/>
            <person name="Keri Z."/>
            <person name="LaButti K."/>
            <person name="Lipzen A."/>
            <person name="Lombard V."/>
            <person name="Magnuson J."/>
            <person name="Maillard F."/>
            <person name="Murat C."/>
            <person name="Nolan M."/>
            <person name="Ohm R.A."/>
            <person name="Pangilinan J."/>
            <person name="Pereira M.F."/>
            <person name="Perotto S."/>
            <person name="Peter M."/>
            <person name="Pfister S."/>
            <person name="Riley R."/>
            <person name="Sitrit Y."/>
            <person name="Stielow J.B."/>
            <person name="Szollosi G."/>
            <person name="Zifcakova L."/>
            <person name="Stursova M."/>
            <person name="Spatafora J.W."/>
            <person name="Tedersoo L."/>
            <person name="Vaario L.M."/>
            <person name="Yamada A."/>
            <person name="Yan M."/>
            <person name="Wang P."/>
            <person name="Xu J."/>
            <person name="Bruns T."/>
            <person name="Baldrian P."/>
            <person name="Vilgalys R."/>
            <person name="Dunand C."/>
            <person name="Henrissat B."/>
            <person name="Grigoriev I.V."/>
            <person name="Hibbett D."/>
            <person name="Nagy L.G."/>
            <person name="Martin F.M."/>
        </authorList>
    </citation>
    <scope>NUCLEOTIDE SEQUENCE</scope>
    <source>
        <strain evidence="1">UH-Tt-Lm1</strain>
    </source>
</reference>
<protein>
    <recommendedName>
        <fullName evidence="3">F-box domain-containing protein</fullName>
    </recommendedName>
</protein>
<sequence>MDTLAQELIDEIIDNVPRQDMPSSSLVAKRWRRKSQQRNFERVLFMFENLDLWEFNIPQDLVDGIPSYVRHVRFKFTYFSNHEPGTLSRVLKTFGSMISLAIDDTSPPPAEELAVPLSLGEFGNITRLELVYVVDTVSVITSLIFSFPNLRELITYHLDLWPDDPSPTIPDASQRGPLELLSIHSTEAGNYPPLARLGLTSRWLSLDPSGEGIELFIKRSSETMVELTLIDPVGFWSGREEAPPPIVHLPPLSSLTSVRVQLVWENPSTRLAGLLSSIRSAPKLSSVTFSFADRRATASMFPPSGSWVVVDRWLASMITTRTTATVGLRVVLAGWPEDNPSWREYSPWFREAGGELRREAHDYEYYDLRPIYGAECWRDSS</sequence>
<dbReference type="EMBL" id="WIUZ02000026">
    <property type="protein sequence ID" value="KAF9777904.1"/>
    <property type="molecule type" value="Genomic_DNA"/>
</dbReference>
<comment type="caution">
    <text evidence="1">The sequence shown here is derived from an EMBL/GenBank/DDBJ whole genome shotgun (WGS) entry which is preliminary data.</text>
</comment>
<evidence type="ECO:0000313" key="2">
    <source>
        <dbReference type="Proteomes" id="UP000736335"/>
    </source>
</evidence>